<gene>
    <name evidence="4" type="ORF">OCK74_13590</name>
</gene>
<dbReference type="RefSeq" id="WP_279297590.1">
    <property type="nucleotide sequence ID" value="NZ_JAOTIF010000010.1"/>
</dbReference>
<dbReference type="PANTHER" id="PTHR40841:SF2">
    <property type="entry name" value="SIDEROPHORE-DEGRADING ESTERASE (EUROFUNG)"/>
    <property type="match status" value="1"/>
</dbReference>
<dbReference type="PANTHER" id="PTHR40841">
    <property type="entry name" value="SIDEROPHORE TRIACETYLFUSARININE C ESTERASE"/>
    <property type="match status" value="1"/>
</dbReference>
<evidence type="ECO:0000259" key="3">
    <source>
        <dbReference type="Pfam" id="PF11954"/>
    </source>
</evidence>
<comment type="similarity">
    <text evidence="1">Belongs to the esterase D family.</text>
</comment>
<reference evidence="4" key="2">
    <citation type="submission" date="2023-04" db="EMBL/GenBank/DDBJ databases">
        <title>Paracnuella aquatica gen. nov., sp. nov., a member of the family Chitinophagaceae isolated from a hot spring.</title>
        <authorList>
            <person name="Wang C."/>
        </authorList>
    </citation>
    <scope>NUCLEOTIDE SEQUENCE</scope>
    <source>
        <strain evidence="4">LB-8</strain>
    </source>
</reference>
<dbReference type="AlphaFoldDB" id="A0A9X2XVU9"/>
<proteinExistence type="inferred from homology"/>
<dbReference type="InterPro" id="IPR029058">
    <property type="entry name" value="AB_hydrolase_fold"/>
</dbReference>
<dbReference type="Pfam" id="PF00756">
    <property type="entry name" value="Esterase"/>
    <property type="match status" value="1"/>
</dbReference>
<dbReference type="SUPFAM" id="SSF53474">
    <property type="entry name" value="alpha/beta-Hydrolases"/>
    <property type="match status" value="1"/>
</dbReference>
<evidence type="ECO:0000256" key="1">
    <source>
        <dbReference type="ARBA" id="ARBA00005622"/>
    </source>
</evidence>
<keyword evidence="2 4" id="KW-0378">Hydrolase</keyword>
<dbReference type="InterPro" id="IPR021860">
    <property type="entry name" value="Peptidase_S12_Pab87-rel_C"/>
</dbReference>
<dbReference type="GO" id="GO:0016788">
    <property type="term" value="F:hydrolase activity, acting on ester bonds"/>
    <property type="evidence" value="ECO:0007669"/>
    <property type="project" value="TreeGrafter"/>
</dbReference>
<evidence type="ECO:0000313" key="4">
    <source>
        <dbReference type="EMBL" id="MCU7550151.1"/>
    </source>
</evidence>
<dbReference type="Pfam" id="PF11954">
    <property type="entry name" value="DUF3471"/>
    <property type="match status" value="1"/>
</dbReference>
<evidence type="ECO:0000313" key="5">
    <source>
        <dbReference type="Proteomes" id="UP001155483"/>
    </source>
</evidence>
<keyword evidence="5" id="KW-1185">Reference proteome</keyword>
<sequence>MMKKATVIFIIVLFVQLHGIAQMQRVEIAGSQVQRITSSINNQEYELQIFLPSGYENSQKKYPVLYLMDSQWDFPLVTSIYGEQYYDGFIPEVIIVGVTWGGTHPNPDSLRAKDYTTTNHKSIPQSGGAPQFLNFLKKELIPFIESRYKANSQDRSLMGCSFGGLFTLFALFTEPELFQRYIATTPAIGWNYNVIYQYEKNYFEKKPITPARLFMTMGEVERGLPEFEQFSKHLASRNYPSLYFKTRIFENTGHSGNKAEGYARGLQYVFERPSLQLNPELLTKYAGRYRINNSKIIEIKNEGGRLALYVDPGNKYILHAASETDFYATSEFLKIKFTKDKERVNGFQLERFDGKQFITRLQ</sequence>
<reference evidence="4" key="1">
    <citation type="submission" date="2022-09" db="EMBL/GenBank/DDBJ databases">
        <authorList>
            <person name="Yuan C."/>
            <person name="Ke Z."/>
        </authorList>
    </citation>
    <scope>NUCLEOTIDE SEQUENCE</scope>
    <source>
        <strain evidence="4">LB-8</strain>
    </source>
</reference>
<evidence type="ECO:0000256" key="2">
    <source>
        <dbReference type="ARBA" id="ARBA00022801"/>
    </source>
</evidence>
<dbReference type="Proteomes" id="UP001155483">
    <property type="component" value="Unassembled WGS sequence"/>
</dbReference>
<dbReference type="InterPro" id="IPR052558">
    <property type="entry name" value="Siderophore_Hydrolase_D"/>
</dbReference>
<feature type="domain" description="Peptidase S12 Pab87-related C-terminal" evidence="3">
    <location>
        <begin position="277"/>
        <end position="355"/>
    </location>
</feature>
<dbReference type="InterPro" id="IPR000801">
    <property type="entry name" value="Esterase-like"/>
</dbReference>
<dbReference type="Gene3D" id="3.40.50.1820">
    <property type="entry name" value="alpha/beta hydrolase"/>
    <property type="match status" value="1"/>
</dbReference>
<comment type="caution">
    <text evidence="4">The sequence shown here is derived from an EMBL/GenBank/DDBJ whole genome shotgun (WGS) entry which is preliminary data.</text>
</comment>
<organism evidence="4 5">
    <name type="scientific">Paraflavisolibacter caeni</name>
    <dbReference type="NCBI Taxonomy" id="2982496"/>
    <lineage>
        <taxon>Bacteria</taxon>
        <taxon>Pseudomonadati</taxon>
        <taxon>Bacteroidota</taxon>
        <taxon>Chitinophagia</taxon>
        <taxon>Chitinophagales</taxon>
        <taxon>Chitinophagaceae</taxon>
        <taxon>Paraflavisolibacter</taxon>
    </lineage>
</organism>
<accession>A0A9X2XVU9</accession>
<name>A0A9X2XVU9_9BACT</name>
<dbReference type="EMBL" id="JAOTIF010000010">
    <property type="protein sequence ID" value="MCU7550151.1"/>
    <property type="molecule type" value="Genomic_DNA"/>
</dbReference>
<protein>
    <submittedName>
        <fullName evidence="4">Alpha/beta hydrolase-fold protein</fullName>
    </submittedName>
</protein>